<name>A0ABV3PA71_9ACTN</name>
<gene>
    <name evidence="2" type="ORF">AB1207_17270</name>
</gene>
<feature type="transmembrane region" description="Helical" evidence="1">
    <location>
        <begin position="89"/>
        <end position="109"/>
    </location>
</feature>
<keyword evidence="3" id="KW-1185">Reference proteome</keyword>
<dbReference type="RefSeq" id="WP_367639644.1">
    <property type="nucleotide sequence ID" value="NZ_JBFNQN010000012.1"/>
</dbReference>
<feature type="transmembrane region" description="Helical" evidence="1">
    <location>
        <begin position="179"/>
        <end position="198"/>
    </location>
</feature>
<proteinExistence type="predicted"/>
<keyword evidence="1" id="KW-0812">Transmembrane</keyword>
<sequence>MISPLPSQDRSLPEDVRRVVARVQREWRLLGVPRALRDVVARDVAADLHDAYREGRTPESVLGTSVREFAADVARENGWLVAWPMYGRLLAAAGAGAGLAVAAGLVLLLPLTAWSLEVAAAALLGRAGVRAAAGEDPSWYLPIVLGSYVVFGVGFVAAVLGCVRWALRSAVGLTRTLRAGALGLPASAALSLPVAVWVGHVSGFSTSPPVVLTECGLVLGAAAVALVTARAWAVRPL</sequence>
<keyword evidence="1" id="KW-1133">Transmembrane helix</keyword>
<accession>A0ABV3PA71</accession>
<comment type="caution">
    <text evidence="2">The sequence shown here is derived from an EMBL/GenBank/DDBJ whole genome shotgun (WGS) entry which is preliminary data.</text>
</comment>
<evidence type="ECO:0008006" key="4">
    <source>
        <dbReference type="Google" id="ProtNLM"/>
    </source>
</evidence>
<keyword evidence="1" id="KW-0472">Membrane</keyword>
<dbReference type="EMBL" id="JBFNQN010000012">
    <property type="protein sequence ID" value="MEW9266505.1"/>
    <property type="molecule type" value="Genomic_DNA"/>
</dbReference>
<feature type="transmembrane region" description="Helical" evidence="1">
    <location>
        <begin position="139"/>
        <end position="167"/>
    </location>
</feature>
<evidence type="ECO:0000256" key="1">
    <source>
        <dbReference type="SAM" id="Phobius"/>
    </source>
</evidence>
<dbReference type="Proteomes" id="UP001555826">
    <property type="component" value="Unassembled WGS sequence"/>
</dbReference>
<feature type="transmembrane region" description="Helical" evidence="1">
    <location>
        <begin position="210"/>
        <end position="233"/>
    </location>
</feature>
<evidence type="ECO:0000313" key="3">
    <source>
        <dbReference type="Proteomes" id="UP001555826"/>
    </source>
</evidence>
<evidence type="ECO:0000313" key="2">
    <source>
        <dbReference type="EMBL" id="MEW9266505.1"/>
    </source>
</evidence>
<protein>
    <recommendedName>
        <fullName evidence="4">Integral membrane protein</fullName>
    </recommendedName>
</protein>
<reference evidence="2 3" key="1">
    <citation type="submission" date="2024-07" db="EMBL/GenBank/DDBJ databases">
        <authorList>
            <person name="Thanompreechachai J."/>
            <person name="Duangmal K."/>
        </authorList>
    </citation>
    <scope>NUCLEOTIDE SEQUENCE [LARGE SCALE GENOMIC DNA]</scope>
    <source>
        <strain evidence="2 3">KCTC 19886</strain>
    </source>
</reference>
<organism evidence="2 3">
    <name type="scientific">Kineococcus endophyticus</name>
    <dbReference type="NCBI Taxonomy" id="1181883"/>
    <lineage>
        <taxon>Bacteria</taxon>
        <taxon>Bacillati</taxon>
        <taxon>Actinomycetota</taxon>
        <taxon>Actinomycetes</taxon>
        <taxon>Kineosporiales</taxon>
        <taxon>Kineosporiaceae</taxon>
        <taxon>Kineococcus</taxon>
    </lineage>
</organism>